<dbReference type="AlphaFoldDB" id="A0A7J8E260"/>
<organism evidence="1 2">
    <name type="scientific">Molossus molossus</name>
    <name type="common">Pallas' mastiff bat</name>
    <name type="synonym">Vespertilio molossus</name>
    <dbReference type="NCBI Taxonomy" id="27622"/>
    <lineage>
        <taxon>Eukaryota</taxon>
        <taxon>Metazoa</taxon>
        <taxon>Chordata</taxon>
        <taxon>Craniata</taxon>
        <taxon>Vertebrata</taxon>
        <taxon>Euteleostomi</taxon>
        <taxon>Mammalia</taxon>
        <taxon>Eutheria</taxon>
        <taxon>Laurasiatheria</taxon>
        <taxon>Chiroptera</taxon>
        <taxon>Yangochiroptera</taxon>
        <taxon>Molossidae</taxon>
        <taxon>Molossus</taxon>
    </lineage>
</organism>
<sequence>MRYKWSVYGLSLSFYLSLANFQMKLRTEQPPGFHGVCFVGRRKEKPMYLELLRSSSAKMPTCRCSTVEKSECVCVTCLSAGPLSPPDEGSLPCYLRGGRRQLGTSSLLPRLEIELCQERRDENNRGKYVPPISPQFN</sequence>
<comment type="caution">
    <text evidence="1">The sequence shown here is derived from an EMBL/GenBank/DDBJ whole genome shotgun (WGS) entry which is preliminary data.</text>
</comment>
<dbReference type="Proteomes" id="UP000550707">
    <property type="component" value="Unassembled WGS sequence"/>
</dbReference>
<protein>
    <submittedName>
        <fullName evidence="1">Uncharacterized protein</fullName>
    </submittedName>
</protein>
<accession>A0A7J8E260</accession>
<evidence type="ECO:0000313" key="1">
    <source>
        <dbReference type="EMBL" id="KAF6429607.1"/>
    </source>
</evidence>
<dbReference type="EMBL" id="JACASF010000015">
    <property type="protein sequence ID" value="KAF6429607.1"/>
    <property type="molecule type" value="Genomic_DNA"/>
</dbReference>
<proteinExistence type="predicted"/>
<name>A0A7J8E260_MOLMO</name>
<gene>
    <name evidence="1" type="ORF">HJG59_008972</name>
</gene>
<evidence type="ECO:0000313" key="2">
    <source>
        <dbReference type="Proteomes" id="UP000550707"/>
    </source>
</evidence>
<reference evidence="1 2" key="1">
    <citation type="journal article" date="2020" name="Nature">
        <title>Six reference-quality genomes reveal evolution of bat adaptations.</title>
        <authorList>
            <person name="Jebb D."/>
            <person name="Huang Z."/>
            <person name="Pippel M."/>
            <person name="Hughes G.M."/>
            <person name="Lavrichenko K."/>
            <person name="Devanna P."/>
            <person name="Winkler S."/>
            <person name="Jermiin L.S."/>
            <person name="Skirmuntt E.C."/>
            <person name="Katzourakis A."/>
            <person name="Burkitt-Gray L."/>
            <person name="Ray D.A."/>
            <person name="Sullivan K.A.M."/>
            <person name="Roscito J.G."/>
            <person name="Kirilenko B.M."/>
            <person name="Davalos L.M."/>
            <person name="Corthals A.P."/>
            <person name="Power M.L."/>
            <person name="Jones G."/>
            <person name="Ransome R.D."/>
            <person name="Dechmann D.K.N."/>
            <person name="Locatelli A.G."/>
            <person name="Puechmaille S.J."/>
            <person name="Fedrigo O."/>
            <person name="Jarvis E.D."/>
            <person name="Hiller M."/>
            <person name="Vernes S.C."/>
            <person name="Myers E.W."/>
            <person name="Teeling E.C."/>
        </authorList>
    </citation>
    <scope>NUCLEOTIDE SEQUENCE [LARGE SCALE GENOMIC DNA]</scope>
    <source>
        <strain evidence="1">MMolMol1</strain>
        <tissue evidence="1">Muscle</tissue>
    </source>
</reference>
<dbReference type="InParanoid" id="A0A7J8E260"/>
<keyword evidence="2" id="KW-1185">Reference proteome</keyword>